<keyword evidence="3" id="KW-1185">Reference proteome</keyword>
<dbReference type="InterPro" id="IPR036291">
    <property type="entry name" value="NAD(P)-bd_dom_sf"/>
</dbReference>
<dbReference type="PROSITE" id="PS00061">
    <property type="entry name" value="ADH_SHORT"/>
    <property type="match status" value="1"/>
</dbReference>
<dbReference type="EC" id="1.1.1.-" evidence="2"/>
<evidence type="ECO:0000313" key="2">
    <source>
        <dbReference type="EMBL" id="MFC7193100.1"/>
    </source>
</evidence>
<accession>A0ABD5YUU2</accession>
<keyword evidence="2" id="KW-0560">Oxidoreductase</keyword>
<proteinExistence type="inferred from homology"/>
<comment type="caution">
    <text evidence="2">The sequence shown here is derived from an EMBL/GenBank/DDBJ whole genome shotgun (WGS) entry which is preliminary data.</text>
</comment>
<dbReference type="PRINTS" id="PR00080">
    <property type="entry name" value="SDRFAMILY"/>
</dbReference>
<dbReference type="InterPro" id="IPR002347">
    <property type="entry name" value="SDR_fam"/>
</dbReference>
<dbReference type="Pfam" id="PF13561">
    <property type="entry name" value="adh_short_C2"/>
    <property type="match status" value="1"/>
</dbReference>
<dbReference type="GO" id="GO:0016491">
    <property type="term" value="F:oxidoreductase activity"/>
    <property type="evidence" value="ECO:0007669"/>
    <property type="project" value="UniProtKB-KW"/>
</dbReference>
<dbReference type="Proteomes" id="UP001596417">
    <property type="component" value="Unassembled WGS sequence"/>
</dbReference>
<protein>
    <submittedName>
        <fullName evidence="2">SDR family NAD(P)-dependent oxidoreductase</fullName>
        <ecNumber evidence="2">1.1.1.-</ecNumber>
    </submittedName>
</protein>
<evidence type="ECO:0000313" key="3">
    <source>
        <dbReference type="Proteomes" id="UP001596417"/>
    </source>
</evidence>
<dbReference type="Gene3D" id="3.40.50.720">
    <property type="entry name" value="NAD(P)-binding Rossmann-like Domain"/>
    <property type="match status" value="1"/>
</dbReference>
<evidence type="ECO:0000256" key="1">
    <source>
        <dbReference type="ARBA" id="ARBA00006484"/>
    </source>
</evidence>
<dbReference type="InterPro" id="IPR020904">
    <property type="entry name" value="Sc_DH/Rdtase_CS"/>
</dbReference>
<dbReference type="SUPFAM" id="SSF51735">
    <property type="entry name" value="NAD(P)-binding Rossmann-fold domains"/>
    <property type="match status" value="1"/>
</dbReference>
<organism evidence="2 3">
    <name type="scientific">Halocatena marina</name>
    <dbReference type="NCBI Taxonomy" id="2934937"/>
    <lineage>
        <taxon>Archaea</taxon>
        <taxon>Methanobacteriati</taxon>
        <taxon>Methanobacteriota</taxon>
        <taxon>Stenosarchaea group</taxon>
        <taxon>Halobacteria</taxon>
        <taxon>Halobacteriales</taxon>
        <taxon>Natronomonadaceae</taxon>
        <taxon>Halocatena</taxon>
    </lineage>
</organism>
<dbReference type="CDD" id="cd05233">
    <property type="entry name" value="SDR_c"/>
    <property type="match status" value="1"/>
</dbReference>
<name>A0ABD5YUU2_9EURY</name>
<dbReference type="EMBL" id="JBHTAX010000006">
    <property type="protein sequence ID" value="MFC7193100.1"/>
    <property type="molecule type" value="Genomic_DNA"/>
</dbReference>
<dbReference type="FunFam" id="3.40.50.720:FF:000084">
    <property type="entry name" value="Short-chain dehydrogenase reductase"/>
    <property type="match status" value="1"/>
</dbReference>
<dbReference type="PANTHER" id="PTHR42760">
    <property type="entry name" value="SHORT-CHAIN DEHYDROGENASES/REDUCTASES FAMILY MEMBER"/>
    <property type="match status" value="1"/>
</dbReference>
<dbReference type="RefSeq" id="WP_390206957.1">
    <property type="nucleotide sequence ID" value="NZ_JBHSZC010000005.1"/>
</dbReference>
<comment type="similarity">
    <text evidence="1">Belongs to the short-chain dehydrogenases/reductases (SDR) family.</text>
</comment>
<sequence length="285" mass="30213">MIAYERAFSRRSDRDCNWRLSGIGKVIARRFATEGATTVICSRSADRIEPAADDIEHALPDDTPGTVHPVECDVTSASDVRALVDVTLTDFDGIDILVNNAGGAQGNDGKLHTISEDTWADNLALNLTGPYLCSREVIPPMAEADGGSIIHVSTANAAIGIGASAYSAAKAGLYSLSRSIAVHYGTFNIRSNVLSLGTILTESRRETREEADGDPYQELRDETALGRLGQPAEIADAVLFLASPCSSFITGANIPADGGLTAGVSQVFHRAANDIDEQPVRDEIP</sequence>
<reference evidence="2 3" key="1">
    <citation type="journal article" date="2019" name="Int. J. Syst. Evol. Microbiol.">
        <title>The Global Catalogue of Microorganisms (GCM) 10K type strain sequencing project: providing services to taxonomists for standard genome sequencing and annotation.</title>
        <authorList>
            <consortium name="The Broad Institute Genomics Platform"/>
            <consortium name="The Broad Institute Genome Sequencing Center for Infectious Disease"/>
            <person name="Wu L."/>
            <person name="Ma J."/>
        </authorList>
    </citation>
    <scope>NUCLEOTIDE SEQUENCE [LARGE SCALE GENOMIC DNA]</scope>
    <source>
        <strain evidence="2 3">RDMS1</strain>
    </source>
</reference>
<dbReference type="AlphaFoldDB" id="A0ABD5YUU2"/>
<dbReference type="PRINTS" id="PR00081">
    <property type="entry name" value="GDHRDH"/>
</dbReference>
<gene>
    <name evidence="2" type="ORF">ACFQL7_27195</name>
</gene>